<dbReference type="Pfam" id="PF00326">
    <property type="entry name" value="Peptidase_S9"/>
    <property type="match status" value="1"/>
</dbReference>
<dbReference type="EMBL" id="JANCNS010000001">
    <property type="protein sequence ID" value="MCP9198581.1"/>
    <property type="molecule type" value="Genomic_DNA"/>
</dbReference>
<dbReference type="Pfam" id="PF00930">
    <property type="entry name" value="DPPIV_N"/>
    <property type="match status" value="1"/>
</dbReference>
<proteinExistence type="predicted"/>
<dbReference type="InterPro" id="IPR001375">
    <property type="entry name" value="Peptidase_S9_cat"/>
</dbReference>
<dbReference type="RefSeq" id="WP_241550588.1">
    <property type="nucleotide sequence ID" value="NZ_JANCNS010000001.1"/>
</dbReference>
<accession>A0A9X2I0B1</accession>
<organism evidence="3 4">
    <name type="scientific">Christiangramia oceanisediminis</name>
    <dbReference type="NCBI Taxonomy" id="2920386"/>
    <lineage>
        <taxon>Bacteria</taxon>
        <taxon>Pseudomonadati</taxon>
        <taxon>Bacteroidota</taxon>
        <taxon>Flavobacteriia</taxon>
        <taxon>Flavobacteriales</taxon>
        <taxon>Flavobacteriaceae</taxon>
        <taxon>Christiangramia</taxon>
    </lineage>
</organism>
<dbReference type="InterPro" id="IPR029058">
    <property type="entry name" value="AB_hydrolase_fold"/>
</dbReference>
<evidence type="ECO:0000313" key="4">
    <source>
        <dbReference type="Proteomes" id="UP001155280"/>
    </source>
</evidence>
<protein>
    <submittedName>
        <fullName evidence="3">Prolyl oligopeptidase family serine peptidase</fullName>
    </submittedName>
</protein>
<dbReference type="GO" id="GO:0008236">
    <property type="term" value="F:serine-type peptidase activity"/>
    <property type="evidence" value="ECO:0007669"/>
    <property type="project" value="InterPro"/>
</dbReference>
<sequence length="641" mass="73327">MESTHRSFCAGILMLVIYTMHAQNPMQYIQTLIPDFPEHIMPEEAKGRVLGPGLFNHSLPITEAYHHGTKTYAGHTKEGELYLRKEGKEDIQIISRPAPGWRWEIADALWSPSGKMIVAKQVNDTQVPRIELTKTDTIMEWPYTRAGEPLPEIQYYVITPETGTIIPVKHNLKWPYIHPLSWNENGSEIRVVQANRLMKSLELLRVDPSTSDTNLWFTDSSEKYLIGLELLQGYTQRLREANFFHFLDNREQFIYLDEESGFQQLVLYDSLGNPVKQLTHYKQNGIVSRLVGVDSEAGQIYFIGKNDINEPYAEKLFKVSLDDDSIEEIAEGPYFPEIILKDSIWVWRNDMASFSKLEVYDRSGQKLKTYSEANMSPIKELGFNPEFIQLKAADEKTMIEAMLLKPKEFDPDKKYPVIEWIYAAAHTAAIERTALSPANIQMQGIANQGFIVVIIDGRGSPGRGAEFRDYSYGKFGQMELQDHIKALQQLAERYSYMDLDRLGISGHSWGGHYALRAVLEQPGFYKAAHLSAPAIDPANFRVSIEAYMGCLPEDCPEAYERSGLTPKLDKLQAPILIHHGTADDDVPIEESFELVKALEARNHTDFEFIEFKGMDHIIMRNPKWEQDMISFFKKELGEPME</sequence>
<keyword evidence="4" id="KW-1185">Reference proteome</keyword>
<dbReference type="SUPFAM" id="SSF82171">
    <property type="entry name" value="DPP6 N-terminal domain-like"/>
    <property type="match status" value="1"/>
</dbReference>
<dbReference type="PANTHER" id="PTHR11731">
    <property type="entry name" value="PROTEASE FAMILY S9B,C DIPEPTIDYL-PEPTIDASE IV-RELATED"/>
    <property type="match status" value="1"/>
</dbReference>
<gene>
    <name evidence="3" type="ORF">MKO06_01585</name>
</gene>
<feature type="domain" description="Peptidase S9 prolyl oligopeptidase catalytic" evidence="1">
    <location>
        <begin position="441"/>
        <end position="637"/>
    </location>
</feature>
<dbReference type="InterPro" id="IPR002469">
    <property type="entry name" value="Peptidase_S9B_N"/>
</dbReference>
<dbReference type="AlphaFoldDB" id="A0A9X2I0B1"/>
<dbReference type="Gene3D" id="3.40.50.1820">
    <property type="entry name" value="alpha/beta hydrolase"/>
    <property type="match status" value="1"/>
</dbReference>
<comment type="caution">
    <text evidence="3">The sequence shown here is derived from an EMBL/GenBank/DDBJ whole genome shotgun (WGS) entry which is preliminary data.</text>
</comment>
<dbReference type="Proteomes" id="UP001155280">
    <property type="component" value="Unassembled WGS sequence"/>
</dbReference>
<evidence type="ECO:0000313" key="3">
    <source>
        <dbReference type="EMBL" id="MCP9198581.1"/>
    </source>
</evidence>
<dbReference type="Gene3D" id="2.140.10.30">
    <property type="entry name" value="Dipeptidylpeptidase IV, N-terminal domain"/>
    <property type="match status" value="1"/>
</dbReference>
<evidence type="ECO:0000259" key="1">
    <source>
        <dbReference type="Pfam" id="PF00326"/>
    </source>
</evidence>
<dbReference type="SUPFAM" id="SSF53474">
    <property type="entry name" value="alpha/beta-Hydrolases"/>
    <property type="match status" value="1"/>
</dbReference>
<reference evidence="3" key="1">
    <citation type="submission" date="2022-07" db="EMBL/GenBank/DDBJ databases">
        <title>Gramela sediminis sp. nov., isolated from deep-sea sediment of the Indian Ocean.</title>
        <authorList>
            <person name="Shi H."/>
        </authorList>
    </citation>
    <scope>NUCLEOTIDE SEQUENCE</scope>
    <source>
        <strain evidence="3">GC03-9</strain>
    </source>
</reference>
<feature type="domain" description="Dipeptidylpeptidase IV N-terminal" evidence="2">
    <location>
        <begin position="109"/>
        <end position="329"/>
    </location>
</feature>
<dbReference type="GO" id="GO:0008239">
    <property type="term" value="F:dipeptidyl-peptidase activity"/>
    <property type="evidence" value="ECO:0007669"/>
    <property type="project" value="TreeGrafter"/>
</dbReference>
<dbReference type="PANTHER" id="PTHR11731:SF193">
    <property type="entry name" value="DIPEPTIDYL PEPTIDASE 9"/>
    <property type="match status" value="1"/>
</dbReference>
<dbReference type="InterPro" id="IPR050278">
    <property type="entry name" value="Serine_Prot_S9B/DPPIV"/>
</dbReference>
<dbReference type="GO" id="GO:0006508">
    <property type="term" value="P:proteolysis"/>
    <property type="evidence" value="ECO:0007669"/>
    <property type="project" value="InterPro"/>
</dbReference>
<evidence type="ECO:0000259" key="2">
    <source>
        <dbReference type="Pfam" id="PF00930"/>
    </source>
</evidence>
<name>A0A9X2I0B1_9FLAO</name>